<proteinExistence type="predicted"/>
<evidence type="ECO:0000313" key="1">
    <source>
        <dbReference type="Ensembl" id="ENSCCNP00000023171.1"/>
    </source>
</evidence>
<dbReference type="Ensembl" id="ENSCCNT00000029631.1">
    <property type="protein sequence ID" value="ENSCCNP00000023171.1"/>
    <property type="gene ID" value="ENSCCNG00000022787.1"/>
</dbReference>
<reference evidence="1" key="1">
    <citation type="submission" date="2023-09" db="UniProtKB">
        <authorList>
            <consortium name="Ensembl"/>
        </authorList>
    </citation>
    <scope>IDENTIFICATION</scope>
</reference>
<protein>
    <submittedName>
        <fullName evidence="1">Uncharacterized protein</fullName>
    </submittedName>
</protein>
<organism evidence="1">
    <name type="scientific">Castor canadensis</name>
    <name type="common">American beaver</name>
    <dbReference type="NCBI Taxonomy" id="51338"/>
    <lineage>
        <taxon>Eukaryota</taxon>
        <taxon>Metazoa</taxon>
        <taxon>Chordata</taxon>
        <taxon>Craniata</taxon>
        <taxon>Vertebrata</taxon>
        <taxon>Euteleostomi</taxon>
        <taxon>Mammalia</taxon>
        <taxon>Eutheria</taxon>
        <taxon>Euarchontoglires</taxon>
        <taxon>Glires</taxon>
        <taxon>Rodentia</taxon>
        <taxon>Castorimorpha</taxon>
        <taxon>Castoridae</taxon>
        <taxon>Castor</taxon>
    </lineage>
</organism>
<dbReference type="AlphaFoldDB" id="A0A8C0XBD4"/>
<name>A0A8C0XBD4_CASCN</name>
<sequence>MPSPRPALLKAARAVLLPLSLSPSPRLLVRPLLAPCRLFSAPARAPTSFPAVAAASRSSMDGAGAEEVLAPLRLAVRQQPSSPWNVLKFDFAEGSGEVL</sequence>
<accession>A0A8C0XBD4</accession>